<dbReference type="CDD" id="cd13426">
    <property type="entry name" value="Peptidase_G1"/>
    <property type="match status" value="1"/>
</dbReference>
<dbReference type="PANTHER" id="PTHR37536:SF1">
    <property type="entry name" value="ASPERGILLOPEPSIN, PUTAITVE (AFU_ORTHOLOGUE AFUA_7G01200)"/>
    <property type="match status" value="1"/>
</dbReference>
<sequence>MKFSLLLSTGLFATSIVAAPRGRGLAHRVASRTSRTGLPAQILDPLDRILAGQDGNATHVSYSNNWSGAVLTAPPAGTTFSAVSGKFAVPVPSTPKGGPDASHSASIWAGIDGDTFQNSILQAGIDVTVTKSGAAEAVTYSAWYEWYPNYAINIASTAFSFKEKDVISISITSSSSTKGTIVLSNINTGKSFSKTLEAPSAAAALGGQNAEWIVEDYSQNGALVPFANFGTVHFSECVAKAGTTNVGTKGAEIINLKVKDTGKVLTDVTIPSESEVHVVYTA</sequence>
<protein>
    <submittedName>
        <fullName evidence="3">Uncharacterized protein</fullName>
    </submittedName>
</protein>
<keyword evidence="2" id="KW-0732">Signal</keyword>
<dbReference type="Proteomes" id="UP000254866">
    <property type="component" value="Unassembled WGS sequence"/>
</dbReference>
<dbReference type="AlphaFoldDB" id="A0A370U3J7"/>
<dbReference type="OrthoDB" id="2862635at2759"/>
<dbReference type="RefSeq" id="XP_031874994.1">
    <property type="nucleotide sequence ID" value="XM_032010940.1"/>
</dbReference>
<feature type="signal peptide" evidence="2">
    <location>
        <begin position="1"/>
        <end position="18"/>
    </location>
</feature>
<dbReference type="InterPro" id="IPR038656">
    <property type="entry name" value="Peptidase_G1_sf"/>
</dbReference>
<dbReference type="SUPFAM" id="SSF49899">
    <property type="entry name" value="Concanavalin A-like lectins/glucanases"/>
    <property type="match status" value="1"/>
</dbReference>
<feature type="chain" id="PRO_5016843579" evidence="2">
    <location>
        <begin position="19"/>
        <end position="282"/>
    </location>
</feature>
<comment type="caution">
    <text evidence="3">The sequence shown here is derived from an EMBL/GenBank/DDBJ whole genome shotgun (WGS) entry which is preliminary data.</text>
</comment>
<evidence type="ECO:0000313" key="3">
    <source>
        <dbReference type="EMBL" id="RDL42338.1"/>
    </source>
</evidence>
<dbReference type="PANTHER" id="PTHR37536">
    <property type="entry name" value="PUTATIVE (AFU_ORTHOLOGUE AFUA_3G02970)-RELATED"/>
    <property type="match status" value="1"/>
</dbReference>
<name>A0A370U3J7_9HELO</name>
<dbReference type="Pfam" id="PF01828">
    <property type="entry name" value="Peptidase_A4"/>
    <property type="match status" value="1"/>
</dbReference>
<dbReference type="InterPro" id="IPR013320">
    <property type="entry name" value="ConA-like_dom_sf"/>
</dbReference>
<evidence type="ECO:0000256" key="1">
    <source>
        <dbReference type="PIRSR" id="PIRSR600250-50"/>
    </source>
</evidence>
<dbReference type="Gene3D" id="2.60.120.700">
    <property type="entry name" value="Peptidase G1"/>
    <property type="match status" value="1"/>
</dbReference>
<gene>
    <name evidence="3" type="ORF">BP5553_02317</name>
</gene>
<proteinExistence type="predicted"/>
<evidence type="ECO:0000256" key="2">
    <source>
        <dbReference type="SAM" id="SignalP"/>
    </source>
</evidence>
<organism evidence="3 4">
    <name type="scientific">Venustampulla echinocandica</name>
    <dbReference type="NCBI Taxonomy" id="2656787"/>
    <lineage>
        <taxon>Eukaryota</taxon>
        <taxon>Fungi</taxon>
        <taxon>Dikarya</taxon>
        <taxon>Ascomycota</taxon>
        <taxon>Pezizomycotina</taxon>
        <taxon>Leotiomycetes</taxon>
        <taxon>Helotiales</taxon>
        <taxon>Pleuroascaceae</taxon>
        <taxon>Venustampulla</taxon>
    </lineage>
</organism>
<dbReference type="STRING" id="2656787.A0A370U3J7"/>
<dbReference type="InterPro" id="IPR000250">
    <property type="entry name" value="Peptidase_G1"/>
</dbReference>
<dbReference type="GO" id="GO:0006508">
    <property type="term" value="P:proteolysis"/>
    <property type="evidence" value="ECO:0007669"/>
    <property type="project" value="InterPro"/>
</dbReference>
<reference evidence="3 4" key="1">
    <citation type="journal article" date="2018" name="IMA Fungus">
        <title>IMA Genome-F 9: Draft genome sequence of Annulohypoxylon stygium, Aspergillus mulundensis, Berkeleyomyces basicola (syn. Thielaviopsis basicola), Ceratocystis smalleyi, two Cercospora beticola strains, Coleophoma cylindrospora, Fusarium fracticaudum, Phialophora cf. hyalina, and Morchella septimelata.</title>
        <authorList>
            <person name="Wingfield B.D."/>
            <person name="Bills G.F."/>
            <person name="Dong Y."/>
            <person name="Huang W."/>
            <person name="Nel W.J."/>
            <person name="Swalarsk-Parry B.S."/>
            <person name="Vaghefi N."/>
            <person name="Wilken P.M."/>
            <person name="An Z."/>
            <person name="de Beer Z.W."/>
            <person name="De Vos L."/>
            <person name="Chen L."/>
            <person name="Duong T.A."/>
            <person name="Gao Y."/>
            <person name="Hammerbacher A."/>
            <person name="Kikkert J.R."/>
            <person name="Li Y."/>
            <person name="Li H."/>
            <person name="Li K."/>
            <person name="Li Q."/>
            <person name="Liu X."/>
            <person name="Ma X."/>
            <person name="Naidoo K."/>
            <person name="Pethybridge S.J."/>
            <person name="Sun J."/>
            <person name="Steenkamp E.T."/>
            <person name="van der Nest M.A."/>
            <person name="van Wyk S."/>
            <person name="Wingfield M.J."/>
            <person name="Xiong C."/>
            <person name="Yue Q."/>
            <person name="Zhang X."/>
        </authorList>
    </citation>
    <scope>NUCLEOTIDE SEQUENCE [LARGE SCALE GENOMIC DNA]</scope>
    <source>
        <strain evidence="3 4">BP 5553</strain>
    </source>
</reference>
<feature type="active site" description="Proton acceptor" evidence="1">
    <location>
        <position position="215"/>
    </location>
</feature>
<evidence type="ECO:0000313" key="4">
    <source>
        <dbReference type="Proteomes" id="UP000254866"/>
    </source>
</evidence>
<keyword evidence="4" id="KW-1185">Reference proteome</keyword>
<dbReference type="GO" id="GO:0070007">
    <property type="term" value="F:glutamic-type endopeptidase activity"/>
    <property type="evidence" value="ECO:0007669"/>
    <property type="project" value="InterPro"/>
</dbReference>
<accession>A0A370U3J7</accession>
<dbReference type="GeneID" id="43595166"/>
<dbReference type="EMBL" id="NPIC01000001">
    <property type="protein sequence ID" value="RDL42338.1"/>
    <property type="molecule type" value="Genomic_DNA"/>
</dbReference>